<reference evidence="3 4" key="1">
    <citation type="submission" date="2023-07" db="EMBL/GenBank/DDBJ databases">
        <title>Sorghum-associated microbial communities from plants grown in Nebraska, USA.</title>
        <authorList>
            <person name="Schachtman D."/>
        </authorList>
    </citation>
    <scope>NUCLEOTIDE SEQUENCE [LARGE SCALE GENOMIC DNA]</scope>
    <source>
        <strain evidence="3 4">CC351</strain>
    </source>
</reference>
<gene>
    <name evidence="3" type="ORF">J2T04_003891</name>
</gene>
<keyword evidence="4" id="KW-1185">Reference proteome</keyword>
<keyword evidence="1" id="KW-0732">Signal</keyword>
<protein>
    <recommendedName>
        <fullName evidence="2">Secretion system C-terminal sorting domain-containing protein</fullName>
    </recommendedName>
</protein>
<dbReference type="Pfam" id="PF18962">
    <property type="entry name" value="Por_Secre_tail"/>
    <property type="match status" value="1"/>
</dbReference>
<dbReference type="NCBIfam" id="TIGR04183">
    <property type="entry name" value="Por_Secre_tail"/>
    <property type="match status" value="1"/>
</dbReference>
<dbReference type="EMBL" id="JAUSRL010000009">
    <property type="protein sequence ID" value="MDP9961963.1"/>
    <property type="molecule type" value="Genomic_DNA"/>
</dbReference>
<organism evidence="3 4">
    <name type="scientific">Chryseobacterium lathyri</name>
    <dbReference type="NCBI Taxonomy" id="395933"/>
    <lineage>
        <taxon>Bacteria</taxon>
        <taxon>Pseudomonadati</taxon>
        <taxon>Bacteroidota</taxon>
        <taxon>Flavobacteriia</taxon>
        <taxon>Flavobacteriales</taxon>
        <taxon>Weeksellaceae</taxon>
        <taxon>Chryseobacterium group</taxon>
        <taxon>Chryseobacterium</taxon>
    </lineage>
</organism>
<dbReference type="Proteomes" id="UP001235513">
    <property type="component" value="Unassembled WGS sequence"/>
</dbReference>
<evidence type="ECO:0000256" key="1">
    <source>
        <dbReference type="ARBA" id="ARBA00022729"/>
    </source>
</evidence>
<name>A0ABT9SRT7_9FLAO</name>
<dbReference type="InterPro" id="IPR026444">
    <property type="entry name" value="Secre_tail"/>
</dbReference>
<evidence type="ECO:0000313" key="4">
    <source>
        <dbReference type="Proteomes" id="UP001235513"/>
    </source>
</evidence>
<feature type="domain" description="Secretion system C-terminal sorting" evidence="2">
    <location>
        <begin position="1"/>
        <end position="70"/>
    </location>
</feature>
<evidence type="ECO:0000313" key="3">
    <source>
        <dbReference type="EMBL" id="MDP9961963.1"/>
    </source>
</evidence>
<accession>A0ABT9SRT7</accession>
<proteinExistence type="predicted"/>
<evidence type="ECO:0000259" key="2">
    <source>
        <dbReference type="Pfam" id="PF18962"/>
    </source>
</evidence>
<comment type="caution">
    <text evidence="3">The sequence shown here is derived from an EMBL/GenBank/DDBJ whole genome shotgun (WGS) entry which is preliminary data.</text>
</comment>
<feature type="non-terminal residue" evidence="3">
    <location>
        <position position="1"/>
    </location>
</feature>
<dbReference type="RefSeq" id="WP_306846215.1">
    <property type="nucleotide sequence ID" value="NZ_JAUSRL010000009.1"/>
</dbReference>
<sequence>PNPVSDYAYVEIGFEFKEADIMLYDMGGRQLQNLKTKNKVTKINTQNLIQGAYLVTIKTDTNKTASAKIIRK</sequence>